<dbReference type="CDD" id="cd00093">
    <property type="entry name" value="HTH_XRE"/>
    <property type="match status" value="1"/>
</dbReference>
<dbReference type="Proteomes" id="UP000237811">
    <property type="component" value="Unassembled WGS sequence"/>
</dbReference>
<dbReference type="InterPro" id="IPR001387">
    <property type="entry name" value="Cro/C1-type_HTH"/>
</dbReference>
<accession>A0AB37AN18</accession>
<evidence type="ECO:0000313" key="4">
    <source>
        <dbReference type="Proteomes" id="UP000237811"/>
    </source>
</evidence>
<dbReference type="GO" id="GO:0003700">
    <property type="term" value="F:DNA-binding transcription factor activity"/>
    <property type="evidence" value="ECO:0007669"/>
    <property type="project" value="TreeGrafter"/>
</dbReference>
<keyword evidence="1" id="KW-0238">DNA-binding</keyword>
<sequence length="81" mass="9344">MEPEKAFGEVLRSLRRARNLSQEALALEADMQRNYVSLLELGKNSASVRVIFKLCAVLDVTPSQLFVEVENRMRKAQRRHE</sequence>
<evidence type="ECO:0000259" key="2">
    <source>
        <dbReference type="PROSITE" id="PS50943"/>
    </source>
</evidence>
<name>A0AB37AN18_9BURK</name>
<dbReference type="RefSeq" id="WP_105778494.1">
    <property type="nucleotide sequence ID" value="NZ_PVFQ01000079.1"/>
</dbReference>
<dbReference type="EMBL" id="PVFR01000088">
    <property type="protein sequence ID" value="PRE40533.1"/>
    <property type="molecule type" value="Genomic_DNA"/>
</dbReference>
<dbReference type="GO" id="GO:0005829">
    <property type="term" value="C:cytosol"/>
    <property type="evidence" value="ECO:0007669"/>
    <property type="project" value="TreeGrafter"/>
</dbReference>
<dbReference type="SMART" id="SM00530">
    <property type="entry name" value="HTH_XRE"/>
    <property type="match status" value="1"/>
</dbReference>
<dbReference type="GO" id="GO:0003677">
    <property type="term" value="F:DNA binding"/>
    <property type="evidence" value="ECO:0007669"/>
    <property type="project" value="UniProtKB-KW"/>
</dbReference>
<dbReference type="PANTHER" id="PTHR46797:SF1">
    <property type="entry name" value="METHYLPHOSPHONATE SYNTHASE"/>
    <property type="match status" value="1"/>
</dbReference>
<organism evidence="3 4">
    <name type="scientific">Burkholderia multivorans</name>
    <dbReference type="NCBI Taxonomy" id="87883"/>
    <lineage>
        <taxon>Bacteria</taxon>
        <taxon>Pseudomonadati</taxon>
        <taxon>Pseudomonadota</taxon>
        <taxon>Betaproteobacteria</taxon>
        <taxon>Burkholderiales</taxon>
        <taxon>Burkholderiaceae</taxon>
        <taxon>Burkholderia</taxon>
        <taxon>Burkholderia cepacia complex</taxon>
    </lineage>
</organism>
<evidence type="ECO:0000256" key="1">
    <source>
        <dbReference type="ARBA" id="ARBA00023125"/>
    </source>
</evidence>
<dbReference type="AlphaFoldDB" id="A0AB37AN18"/>
<dbReference type="Pfam" id="PF01381">
    <property type="entry name" value="HTH_3"/>
    <property type="match status" value="1"/>
</dbReference>
<gene>
    <name evidence="3" type="ORF">C6P99_29915</name>
</gene>
<proteinExistence type="predicted"/>
<dbReference type="PROSITE" id="PS50943">
    <property type="entry name" value="HTH_CROC1"/>
    <property type="match status" value="1"/>
</dbReference>
<protein>
    <submittedName>
        <fullName evidence="3">XRE family transcriptional regulator</fullName>
    </submittedName>
</protein>
<dbReference type="InterPro" id="IPR050807">
    <property type="entry name" value="TransReg_Diox_bact_type"/>
</dbReference>
<dbReference type="PANTHER" id="PTHR46797">
    <property type="entry name" value="HTH-TYPE TRANSCRIPTIONAL REGULATOR"/>
    <property type="match status" value="1"/>
</dbReference>
<reference evidence="3 4" key="1">
    <citation type="submission" date="2018-03" db="EMBL/GenBank/DDBJ databases">
        <authorList>
            <person name="Nguyen K."/>
            <person name="Fouts D."/>
            <person name="Sutton G."/>
        </authorList>
    </citation>
    <scope>NUCLEOTIDE SEQUENCE [LARGE SCALE GENOMIC DNA]</scope>
    <source>
        <strain evidence="3 4">AU14328</strain>
    </source>
</reference>
<evidence type="ECO:0000313" key="3">
    <source>
        <dbReference type="EMBL" id="PRE40533.1"/>
    </source>
</evidence>
<dbReference type="InterPro" id="IPR010982">
    <property type="entry name" value="Lambda_DNA-bd_dom_sf"/>
</dbReference>
<feature type="domain" description="HTH cro/C1-type" evidence="2">
    <location>
        <begin position="11"/>
        <end position="65"/>
    </location>
</feature>
<dbReference type="Gene3D" id="1.10.260.40">
    <property type="entry name" value="lambda repressor-like DNA-binding domains"/>
    <property type="match status" value="1"/>
</dbReference>
<dbReference type="SUPFAM" id="SSF47413">
    <property type="entry name" value="lambda repressor-like DNA-binding domains"/>
    <property type="match status" value="1"/>
</dbReference>
<comment type="caution">
    <text evidence="3">The sequence shown here is derived from an EMBL/GenBank/DDBJ whole genome shotgun (WGS) entry which is preliminary data.</text>
</comment>